<organism evidence="1 2">
    <name type="scientific">Boseongicola aestuarii</name>
    <dbReference type="NCBI Taxonomy" id="1470561"/>
    <lineage>
        <taxon>Bacteria</taxon>
        <taxon>Pseudomonadati</taxon>
        <taxon>Pseudomonadota</taxon>
        <taxon>Alphaproteobacteria</taxon>
        <taxon>Rhodobacterales</taxon>
        <taxon>Paracoccaceae</taxon>
        <taxon>Boseongicola</taxon>
    </lineage>
</organism>
<proteinExistence type="predicted"/>
<evidence type="ECO:0008006" key="3">
    <source>
        <dbReference type="Google" id="ProtNLM"/>
    </source>
</evidence>
<accession>A0A238IXN6</accession>
<gene>
    <name evidence="1" type="ORF">BOA8489_00909</name>
</gene>
<dbReference type="OrthoDB" id="20930at2"/>
<dbReference type="InterPro" id="IPR029063">
    <property type="entry name" value="SAM-dependent_MTases_sf"/>
</dbReference>
<reference evidence="1 2" key="1">
    <citation type="submission" date="2017-05" db="EMBL/GenBank/DDBJ databases">
        <authorList>
            <person name="Song R."/>
            <person name="Chenine A.L."/>
            <person name="Ruprecht R.M."/>
        </authorList>
    </citation>
    <scope>NUCLEOTIDE SEQUENCE [LARGE SCALE GENOMIC DNA]</scope>
    <source>
        <strain evidence="1 2">CECT 8489</strain>
    </source>
</reference>
<dbReference type="Proteomes" id="UP000201838">
    <property type="component" value="Unassembled WGS sequence"/>
</dbReference>
<evidence type="ECO:0000313" key="2">
    <source>
        <dbReference type="Proteomes" id="UP000201838"/>
    </source>
</evidence>
<keyword evidence="2" id="KW-1185">Reference proteome</keyword>
<sequence>MRRNLKRVFEGKDWSEGGSHPKSGFGSSLSYTENLRRALPVLFERYQIRSFVDAPCGDWAWMQHVDLDGIDYTGLDISSSLIAANTAAHVRDGVSFAVADITSDELPSADLFMCRDCLFHLKFWLRWEFFRNFEASGSKYLLMTSNSVETNRNVSENGAFRKFNPTKPPFNFPEPIETIVETAEFDDAGAMVMTSPRGGHRSLGLWSRAQVCDVLNRHDATSQVAETETRVDA</sequence>
<dbReference type="RefSeq" id="WP_093972781.1">
    <property type="nucleotide sequence ID" value="NZ_FXXQ01000002.1"/>
</dbReference>
<protein>
    <recommendedName>
        <fullName evidence="3">Methyltransferase domain-containing protein</fullName>
    </recommendedName>
</protein>
<dbReference type="SUPFAM" id="SSF53335">
    <property type="entry name" value="S-adenosyl-L-methionine-dependent methyltransferases"/>
    <property type="match status" value="1"/>
</dbReference>
<dbReference type="EMBL" id="FXXQ01000002">
    <property type="protein sequence ID" value="SMX22811.1"/>
    <property type="molecule type" value="Genomic_DNA"/>
</dbReference>
<name>A0A238IXN6_9RHOB</name>
<evidence type="ECO:0000313" key="1">
    <source>
        <dbReference type="EMBL" id="SMX22811.1"/>
    </source>
</evidence>
<dbReference type="Gene3D" id="3.40.50.150">
    <property type="entry name" value="Vaccinia Virus protein VP39"/>
    <property type="match status" value="1"/>
</dbReference>
<dbReference type="AlphaFoldDB" id="A0A238IXN6"/>